<dbReference type="Proteomes" id="UP000243579">
    <property type="component" value="Unassembled WGS sequence"/>
</dbReference>
<protein>
    <submittedName>
        <fullName evidence="1">Uncharacterized protein</fullName>
    </submittedName>
</protein>
<sequence>MAELGEKLAVSFCKITSNTWMKALRKVQGFEDMYVAIADTEDLAEDDRSRTPETSMKWRG</sequence>
<name>A0A1V9YKA0_ACHHY</name>
<gene>
    <name evidence="1" type="ORF">ACHHYP_10911</name>
</gene>
<accession>A0A1V9YKA0</accession>
<proteinExistence type="predicted"/>
<evidence type="ECO:0000313" key="1">
    <source>
        <dbReference type="EMBL" id="OQR86159.1"/>
    </source>
</evidence>
<keyword evidence="2" id="KW-1185">Reference proteome</keyword>
<reference evidence="1 2" key="1">
    <citation type="journal article" date="2014" name="Genome Biol. Evol.">
        <title>The secreted proteins of Achlya hypogyna and Thraustotheca clavata identify the ancestral oomycete secretome and reveal gene acquisitions by horizontal gene transfer.</title>
        <authorList>
            <person name="Misner I."/>
            <person name="Blouin N."/>
            <person name="Leonard G."/>
            <person name="Richards T.A."/>
            <person name="Lane C.E."/>
        </authorList>
    </citation>
    <scope>NUCLEOTIDE SEQUENCE [LARGE SCALE GENOMIC DNA]</scope>
    <source>
        <strain evidence="1 2">ATCC 48635</strain>
    </source>
</reference>
<comment type="caution">
    <text evidence="1">The sequence shown here is derived from an EMBL/GenBank/DDBJ whole genome shotgun (WGS) entry which is preliminary data.</text>
</comment>
<organism evidence="1 2">
    <name type="scientific">Achlya hypogyna</name>
    <name type="common">Oomycete</name>
    <name type="synonym">Protoachlya hypogyna</name>
    <dbReference type="NCBI Taxonomy" id="1202772"/>
    <lineage>
        <taxon>Eukaryota</taxon>
        <taxon>Sar</taxon>
        <taxon>Stramenopiles</taxon>
        <taxon>Oomycota</taxon>
        <taxon>Saprolegniomycetes</taxon>
        <taxon>Saprolegniales</taxon>
        <taxon>Achlyaceae</taxon>
        <taxon>Achlya</taxon>
    </lineage>
</organism>
<evidence type="ECO:0000313" key="2">
    <source>
        <dbReference type="Proteomes" id="UP000243579"/>
    </source>
</evidence>
<dbReference type="EMBL" id="JNBR01001527">
    <property type="protein sequence ID" value="OQR86159.1"/>
    <property type="molecule type" value="Genomic_DNA"/>
</dbReference>
<dbReference type="AlphaFoldDB" id="A0A1V9YKA0"/>